<dbReference type="RefSeq" id="WP_066765239.1">
    <property type="nucleotide sequence ID" value="NZ_BMIO01000001.1"/>
</dbReference>
<keyword evidence="1 4" id="KW-0808">Transferase</keyword>
<dbReference type="InterPro" id="IPR018357">
    <property type="entry name" value="Hexapep_transf_CS"/>
</dbReference>
<keyword evidence="6" id="KW-1185">Reference proteome</keyword>
<dbReference type="EC" id="2.3.1.30" evidence="4"/>
<keyword evidence="2" id="KW-0677">Repeat</keyword>
<comment type="similarity">
    <text evidence="4">Belongs to the transferase hexapeptide repeat family.</text>
</comment>
<dbReference type="GO" id="GO:0006535">
    <property type="term" value="P:cysteine biosynthetic process from serine"/>
    <property type="evidence" value="ECO:0007669"/>
    <property type="project" value="InterPro"/>
</dbReference>
<reference evidence="5 6" key="1">
    <citation type="journal article" date="2014" name="Int. J. Syst. Evol. Microbiol.">
        <title>Complete genome sequence of Corynebacterium casei LMG S-19264T (=DSM 44701T), isolated from a smear-ripened cheese.</title>
        <authorList>
            <consortium name="US DOE Joint Genome Institute (JGI-PGF)"/>
            <person name="Walter F."/>
            <person name="Albersmeier A."/>
            <person name="Kalinowski J."/>
            <person name="Ruckert C."/>
        </authorList>
    </citation>
    <scope>NUCLEOTIDE SEQUENCE [LARGE SCALE GENOMIC DNA]</scope>
    <source>
        <strain evidence="5 6">CGMCC 1.15358</strain>
    </source>
</reference>
<dbReference type="AlphaFoldDB" id="A0A917DEL0"/>
<comment type="caution">
    <text evidence="5">The sequence shown here is derived from an EMBL/GenBank/DDBJ whole genome shotgun (WGS) entry which is preliminary data.</text>
</comment>
<comment type="catalytic activity">
    <reaction evidence="4">
        <text>L-serine + acetyl-CoA = O-acetyl-L-serine + CoA</text>
        <dbReference type="Rhea" id="RHEA:24560"/>
        <dbReference type="ChEBI" id="CHEBI:33384"/>
        <dbReference type="ChEBI" id="CHEBI:57287"/>
        <dbReference type="ChEBI" id="CHEBI:57288"/>
        <dbReference type="ChEBI" id="CHEBI:58340"/>
        <dbReference type="EC" id="2.3.1.30"/>
    </reaction>
</comment>
<dbReference type="SUPFAM" id="SSF51161">
    <property type="entry name" value="Trimeric LpxA-like enzymes"/>
    <property type="match status" value="1"/>
</dbReference>
<proteinExistence type="inferred from homology"/>
<dbReference type="InterPro" id="IPR045304">
    <property type="entry name" value="LbH_SAT"/>
</dbReference>
<dbReference type="PROSITE" id="PS00101">
    <property type="entry name" value="HEXAPEP_TRANSFERASES"/>
    <property type="match status" value="1"/>
</dbReference>
<name>A0A917DEL0_9SPHN</name>
<dbReference type="PIRSF" id="PIRSF000441">
    <property type="entry name" value="CysE"/>
    <property type="match status" value="1"/>
</dbReference>
<dbReference type="InterPro" id="IPR011004">
    <property type="entry name" value="Trimer_LpxA-like_sf"/>
</dbReference>
<evidence type="ECO:0000256" key="3">
    <source>
        <dbReference type="ARBA" id="ARBA00023315"/>
    </source>
</evidence>
<dbReference type="GO" id="GO:0005737">
    <property type="term" value="C:cytoplasm"/>
    <property type="evidence" value="ECO:0007669"/>
    <property type="project" value="InterPro"/>
</dbReference>
<sequence length="178" mass="18814">MPEACFSRLVAMDVAIWARHASRKPGWGFALRCLLLRPGFLFVFAHRVARAMRTWPLVGGPLFRLGLFLLEMTWSSEIGAEARIGGGLYMPHPFGIVIGNGCVVRENVTVLQNVTLGRRDPSRGDVPTVSNGAMIGAGAVVLGSVAIGVDARIAANALVLDDVPDGGLAIGNPATIRG</sequence>
<dbReference type="InterPro" id="IPR005881">
    <property type="entry name" value="Ser_O-AcTrfase"/>
</dbReference>
<dbReference type="Proteomes" id="UP000598997">
    <property type="component" value="Unassembled WGS sequence"/>
</dbReference>
<evidence type="ECO:0000256" key="2">
    <source>
        <dbReference type="ARBA" id="ARBA00022737"/>
    </source>
</evidence>
<dbReference type="EMBL" id="BMIO01000001">
    <property type="protein sequence ID" value="GGD33856.1"/>
    <property type="molecule type" value="Genomic_DNA"/>
</dbReference>
<evidence type="ECO:0000256" key="4">
    <source>
        <dbReference type="PIRNR" id="PIRNR000441"/>
    </source>
</evidence>
<dbReference type="PANTHER" id="PTHR42811">
    <property type="entry name" value="SERINE ACETYLTRANSFERASE"/>
    <property type="match status" value="1"/>
</dbReference>
<keyword evidence="3 4" id="KW-0012">Acyltransferase</keyword>
<dbReference type="Gene3D" id="2.160.10.10">
    <property type="entry name" value="Hexapeptide repeat proteins"/>
    <property type="match status" value="1"/>
</dbReference>
<organism evidence="5 6">
    <name type="scientific">Croceicoccus pelagius</name>
    <dbReference type="NCBI Taxonomy" id="1703341"/>
    <lineage>
        <taxon>Bacteria</taxon>
        <taxon>Pseudomonadati</taxon>
        <taxon>Pseudomonadota</taxon>
        <taxon>Alphaproteobacteria</taxon>
        <taxon>Sphingomonadales</taxon>
        <taxon>Erythrobacteraceae</taxon>
        <taxon>Croceicoccus</taxon>
    </lineage>
</organism>
<evidence type="ECO:0000313" key="5">
    <source>
        <dbReference type="EMBL" id="GGD33856.1"/>
    </source>
</evidence>
<dbReference type="CDD" id="cd03354">
    <property type="entry name" value="LbH_SAT"/>
    <property type="match status" value="1"/>
</dbReference>
<dbReference type="GO" id="GO:0009001">
    <property type="term" value="F:serine O-acetyltransferase activity"/>
    <property type="evidence" value="ECO:0007669"/>
    <property type="project" value="UniProtKB-EC"/>
</dbReference>
<gene>
    <name evidence="5" type="primary">cysE</name>
    <name evidence="5" type="ORF">GCM10010989_05030</name>
</gene>
<evidence type="ECO:0000256" key="1">
    <source>
        <dbReference type="ARBA" id="ARBA00022679"/>
    </source>
</evidence>
<evidence type="ECO:0000313" key="6">
    <source>
        <dbReference type="Proteomes" id="UP000598997"/>
    </source>
</evidence>
<accession>A0A917DEL0</accession>
<protein>
    <recommendedName>
        <fullName evidence="4">Serine acetyltransferase</fullName>
        <ecNumber evidence="4">2.3.1.30</ecNumber>
    </recommendedName>
</protein>